<proteinExistence type="predicted"/>
<dbReference type="OMA" id="HACQIYL"/>
<organism evidence="1 2">
    <name type="scientific">Hypocrea virens (strain Gv29-8 / FGSC 10586)</name>
    <name type="common">Gliocladium virens</name>
    <name type="synonym">Trichoderma virens</name>
    <dbReference type="NCBI Taxonomy" id="413071"/>
    <lineage>
        <taxon>Eukaryota</taxon>
        <taxon>Fungi</taxon>
        <taxon>Dikarya</taxon>
        <taxon>Ascomycota</taxon>
        <taxon>Pezizomycotina</taxon>
        <taxon>Sordariomycetes</taxon>
        <taxon>Hypocreomycetidae</taxon>
        <taxon>Hypocreales</taxon>
        <taxon>Hypocreaceae</taxon>
        <taxon>Trichoderma</taxon>
    </lineage>
</organism>
<gene>
    <name evidence="1" type="ORF">TRIVIDRAFT_126738</name>
</gene>
<evidence type="ECO:0000313" key="2">
    <source>
        <dbReference type="Proteomes" id="UP000007115"/>
    </source>
</evidence>
<dbReference type="RefSeq" id="XP_013955619.1">
    <property type="nucleotide sequence ID" value="XM_014100144.1"/>
</dbReference>
<comment type="caution">
    <text evidence="1">The sequence shown here is derived from an EMBL/GenBank/DDBJ whole genome shotgun (WGS) entry which is preliminary data.</text>
</comment>
<feature type="non-terminal residue" evidence="1">
    <location>
        <position position="1"/>
    </location>
</feature>
<evidence type="ECO:0000313" key="1">
    <source>
        <dbReference type="EMBL" id="EHK21424.1"/>
    </source>
</evidence>
<keyword evidence="2" id="KW-1185">Reference proteome</keyword>
<dbReference type="Proteomes" id="UP000007115">
    <property type="component" value="Unassembled WGS sequence"/>
</dbReference>
<dbReference type="eggNOG" id="ENOG502SKH1">
    <property type="taxonomic scope" value="Eukaryota"/>
</dbReference>
<dbReference type="InParanoid" id="G9MVU9"/>
<dbReference type="GeneID" id="25787372"/>
<dbReference type="OrthoDB" id="191139at2759"/>
<accession>G9MVU9</accession>
<dbReference type="EMBL" id="ABDF02000071">
    <property type="protein sequence ID" value="EHK21424.1"/>
    <property type="molecule type" value="Genomic_DNA"/>
</dbReference>
<reference evidence="1 2" key="1">
    <citation type="journal article" date="2011" name="Genome Biol.">
        <title>Comparative genome sequence analysis underscores mycoparasitism as the ancestral life style of Trichoderma.</title>
        <authorList>
            <person name="Kubicek C.P."/>
            <person name="Herrera-Estrella A."/>
            <person name="Seidl-Seiboth V."/>
            <person name="Martinez D.A."/>
            <person name="Druzhinina I.S."/>
            <person name="Thon M."/>
            <person name="Zeilinger S."/>
            <person name="Casas-Flores S."/>
            <person name="Horwitz B.A."/>
            <person name="Mukherjee P.K."/>
            <person name="Mukherjee M."/>
            <person name="Kredics L."/>
            <person name="Alcaraz L.D."/>
            <person name="Aerts A."/>
            <person name="Antal Z."/>
            <person name="Atanasova L."/>
            <person name="Cervantes-Badillo M.G."/>
            <person name="Challacombe J."/>
            <person name="Chertkov O."/>
            <person name="McCluskey K."/>
            <person name="Coulpier F."/>
            <person name="Deshpande N."/>
            <person name="von Doehren H."/>
            <person name="Ebbole D.J."/>
            <person name="Esquivel-Naranjo E.U."/>
            <person name="Fekete E."/>
            <person name="Flipphi M."/>
            <person name="Glaser F."/>
            <person name="Gomez-Rodriguez E.Y."/>
            <person name="Gruber S."/>
            <person name="Han C."/>
            <person name="Henrissat B."/>
            <person name="Hermosa R."/>
            <person name="Hernandez-Onate M."/>
            <person name="Karaffa L."/>
            <person name="Kosti I."/>
            <person name="Le Crom S."/>
            <person name="Lindquist E."/>
            <person name="Lucas S."/>
            <person name="Luebeck M."/>
            <person name="Luebeck P.S."/>
            <person name="Margeot A."/>
            <person name="Metz B."/>
            <person name="Misra M."/>
            <person name="Nevalainen H."/>
            <person name="Omann M."/>
            <person name="Packer N."/>
            <person name="Perrone G."/>
            <person name="Uresti-Rivera E.E."/>
            <person name="Salamov A."/>
            <person name="Schmoll M."/>
            <person name="Seiboth B."/>
            <person name="Shapiro H."/>
            <person name="Sukno S."/>
            <person name="Tamayo-Ramos J.A."/>
            <person name="Tisch D."/>
            <person name="Wiest A."/>
            <person name="Wilkinson H.H."/>
            <person name="Zhang M."/>
            <person name="Coutinho P.M."/>
            <person name="Kenerley C.M."/>
            <person name="Monte E."/>
            <person name="Baker S.E."/>
            <person name="Grigoriev I.V."/>
        </authorList>
    </citation>
    <scope>NUCLEOTIDE SEQUENCE [LARGE SCALE GENOMIC DNA]</scope>
    <source>
        <strain evidence="2">Gv29-8 / FGSC 10586</strain>
    </source>
</reference>
<sequence length="313" mass="36457">PRNRTMPMVPQPFDRVENTFNTLAKHCLRFYPVVDIALYQSTLNARQIQIVNQRASRLCRRAQSMQILKASEFSWEVCSWHDVFGLILDDEWFKMDKRKYKFVEEDTDGNEIVKTRIPDATFGLTTYDSSAIDLNREFMVAGYQADYSNKQPDDRLSKDRLKAMTHNPQCGLVVDGVWGEADIVFPFAVYEAKKRVEDYEDAKQQIQHACQIYLSMLDDLARDPKNVAKYQTEGSHPCQMFALVSHGSRWSVYMVWSSFETCHIETLWYGDVTIPTDALKLICIVDQIHDYAIQYHRPSVLNHLSSWLTWSEK</sequence>
<dbReference type="STRING" id="413071.G9MVU9"/>
<name>G9MVU9_HYPVG</name>
<protein>
    <submittedName>
        <fullName evidence="1">Uncharacterized protein</fullName>
    </submittedName>
</protein>
<feature type="non-terminal residue" evidence="1">
    <location>
        <position position="313"/>
    </location>
</feature>
<dbReference type="VEuPathDB" id="FungiDB:TRIVIDRAFT_126738"/>
<dbReference type="AlphaFoldDB" id="G9MVU9"/>
<dbReference type="HOGENOM" id="CLU_890128_0_0_1"/>